<dbReference type="EMBL" id="WFLN01000004">
    <property type="protein sequence ID" value="KAB8033233.1"/>
    <property type="molecule type" value="Genomic_DNA"/>
</dbReference>
<evidence type="ECO:0000313" key="2">
    <source>
        <dbReference type="Proteomes" id="UP000442694"/>
    </source>
</evidence>
<dbReference type="PROSITE" id="PS51257">
    <property type="entry name" value="PROKAR_LIPOPROTEIN"/>
    <property type="match status" value="1"/>
</dbReference>
<name>A0A833N2R7_9BACT</name>
<gene>
    <name evidence="1" type="ORF">GCL57_00625</name>
</gene>
<organism evidence="1 2">
    <name type="scientific">Fluviispira multicolorata</name>
    <dbReference type="NCBI Taxonomy" id="2654512"/>
    <lineage>
        <taxon>Bacteria</taxon>
        <taxon>Pseudomonadati</taxon>
        <taxon>Bdellovibrionota</taxon>
        <taxon>Oligoflexia</taxon>
        <taxon>Silvanigrellales</taxon>
        <taxon>Silvanigrellaceae</taxon>
        <taxon>Fluviispira</taxon>
    </lineage>
</organism>
<dbReference type="AlphaFoldDB" id="A0A833N2R7"/>
<dbReference type="RefSeq" id="WP_152211321.1">
    <property type="nucleotide sequence ID" value="NZ_WFLN01000004.1"/>
</dbReference>
<comment type="caution">
    <text evidence="1">The sequence shown here is derived from an EMBL/GenBank/DDBJ whole genome shotgun (WGS) entry which is preliminary data.</text>
</comment>
<reference evidence="1 2" key="1">
    <citation type="submission" date="2019-10" db="EMBL/GenBank/DDBJ databases">
        <title>New genus of Silvanigrellaceae.</title>
        <authorList>
            <person name="Pitt A."/>
            <person name="Hahn M.W."/>
        </authorList>
    </citation>
    <scope>NUCLEOTIDE SEQUENCE [LARGE SCALE GENOMIC DNA]</scope>
    <source>
        <strain evidence="1 2">33A1-SZDP</strain>
    </source>
</reference>
<evidence type="ECO:0008006" key="3">
    <source>
        <dbReference type="Google" id="ProtNLM"/>
    </source>
</evidence>
<protein>
    <recommendedName>
        <fullName evidence="3">Lipoprotein</fullName>
    </recommendedName>
</protein>
<keyword evidence="2" id="KW-1185">Reference proteome</keyword>
<proteinExistence type="predicted"/>
<accession>A0A833N2R7</accession>
<evidence type="ECO:0000313" key="1">
    <source>
        <dbReference type="EMBL" id="KAB8033233.1"/>
    </source>
</evidence>
<sequence>MHCKNIIALTFCIPILSLVGCGKSNKIIDTSGLSHNAKMFNELKSNIKHTEVVCEDNLQKDCVVNLKNDKGAIISSGKLSFNNRNSSGKYFRLSQFHFDQTLLKNSIINFSEELKNDIFISANENLISNIVYENIENVDENTVNFKFTDSIMARDYIVQFLNKIDFFLNYDRKIERNNYVEKLKTAENLGIEDINNMMNIVFKKDFFSFMNFIKKYKLINLQIKRDTNSDITVSFDDKKKNDTCQLALLKEALDTGYRYKVDPKNSAFKYVKTNKNCSFSGILQN</sequence>
<dbReference type="Proteomes" id="UP000442694">
    <property type="component" value="Unassembled WGS sequence"/>
</dbReference>